<evidence type="ECO:0000256" key="4">
    <source>
        <dbReference type="ARBA" id="ARBA00022989"/>
    </source>
</evidence>
<dbReference type="PANTHER" id="PTHR30287">
    <property type="entry name" value="MEMBRANE COMPONENT OF PREDICTED ABC SUPERFAMILY METABOLITE UPTAKE TRANSPORTER"/>
    <property type="match status" value="1"/>
</dbReference>
<evidence type="ECO:0000256" key="2">
    <source>
        <dbReference type="ARBA" id="ARBA00022475"/>
    </source>
</evidence>
<evidence type="ECO:0000256" key="6">
    <source>
        <dbReference type="SAM" id="Phobius"/>
    </source>
</evidence>
<dbReference type="EMBL" id="CP011266">
    <property type="protein sequence ID" value="ALT67945.1"/>
    <property type="molecule type" value="Genomic_DNA"/>
</dbReference>
<protein>
    <submittedName>
        <fullName evidence="8">ABC transporter permease protein</fullName>
    </submittedName>
</protein>
<dbReference type="InterPro" id="IPR038766">
    <property type="entry name" value="Membrane_comp_ABC_pdt"/>
</dbReference>
<evidence type="ECO:0000256" key="5">
    <source>
        <dbReference type="ARBA" id="ARBA00023136"/>
    </source>
</evidence>
<dbReference type="AlphaFoldDB" id="A0A0U3DNF4"/>
<feature type="transmembrane region" description="Helical" evidence="6">
    <location>
        <begin position="354"/>
        <end position="374"/>
    </location>
</feature>
<feature type="transmembrane region" description="Helical" evidence="6">
    <location>
        <begin position="426"/>
        <end position="446"/>
    </location>
</feature>
<organism evidence="8 9">
    <name type="scientific">Methanobrevibacter millerae</name>
    <dbReference type="NCBI Taxonomy" id="230361"/>
    <lineage>
        <taxon>Archaea</taxon>
        <taxon>Methanobacteriati</taxon>
        <taxon>Methanobacteriota</taxon>
        <taxon>Methanomada group</taxon>
        <taxon>Methanobacteria</taxon>
        <taxon>Methanobacteriales</taxon>
        <taxon>Methanobacteriaceae</taxon>
        <taxon>Methanobrevibacter</taxon>
    </lineage>
</organism>
<accession>A0A0U3DNF4</accession>
<proteinExistence type="predicted"/>
<comment type="subcellular location">
    <subcellularLocation>
        <location evidence="1">Cell membrane</location>
        <topology evidence="1">Multi-pass membrane protein</topology>
    </subcellularLocation>
</comment>
<dbReference type="GeneID" id="26735115"/>
<evidence type="ECO:0000313" key="9">
    <source>
        <dbReference type="Proteomes" id="UP000067738"/>
    </source>
</evidence>
<dbReference type="InterPro" id="IPR003838">
    <property type="entry name" value="ABC3_permease_C"/>
</dbReference>
<dbReference type="GO" id="GO:0005886">
    <property type="term" value="C:plasma membrane"/>
    <property type="evidence" value="ECO:0007669"/>
    <property type="project" value="UniProtKB-SubCell"/>
</dbReference>
<feature type="transmembrane region" description="Helical" evidence="6">
    <location>
        <begin position="683"/>
        <end position="706"/>
    </location>
</feature>
<evidence type="ECO:0000256" key="1">
    <source>
        <dbReference type="ARBA" id="ARBA00004651"/>
    </source>
</evidence>
<evidence type="ECO:0000256" key="3">
    <source>
        <dbReference type="ARBA" id="ARBA00022692"/>
    </source>
</evidence>
<dbReference type="Proteomes" id="UP000067738">
    <property type="component" value="Chromosome"/>
</dbReference>
<feature type="transmembrane region" description="Helical" evidence="6">
    <location>
        <begin position="634"/>
        <end position="662"/>
    </location>
</feature>
<dbReference type="OrthoDB" id="75871at2157"/>
<gene>
    <name evidence="8" type="ORF">sm9_0136</name>
</gene>
<feature type="transmembrane region" description="Helical" evidence="6">
    <location>
        <begin position="310"/>
        <end position="334"/>
    </location>
</feature>
<sequence length="763" mass="86210">MLFKKMLRDMKENKMQFIAIFLMSFITLLAFAGIGSEVQGLQTNLNNYYEETNMADSYILGSNFNETVIKDIQDMNSTTGIESQFVVKSIADLEDEPRVTLHFLAKNDISKYYPVEGGNIDFNDKDGIWLDARFAEVKNLTIGDNISLDFNGITLNKTIRGLGYSPDYVYEEPENGLISDFKYQGFGYLSDKAYPGTNMPHNKLLLTTNTNNTNYYNQIHKMLEDKGYNDILNSSSFMPREDSSSDKQIQDEINQHVILAVMFPIIFVVVALLILLTTMTRIVNRQRTQIGTLKAIGFENRPLIIHYLSYGFYLTLIGSVLGIIVGHNTIPYIFVDTMKSFYTLPNWDPGFNMSFIYVAVLIVLGSLLCSYFAVSSIIKEPPSATLKAKPPKINKLGFIENTRIWNKLGFNLRWNIRDINRNKLRAVITLFGVIGCTVLLISAFGMHDGVNDLKTWKYDDINHYGTQLVLQDNISQTQIDSIIDKVNGTPLMTKSIQIEVNGVKKTRVLSVYDKTELITPTDKNRHEITLPENGVSISQKTADQFGLKVGDKIKWHLYGNETWINSTVEAIYGDPSVQGITITPDYAEKLNMTFKPTEIVTKENTADKFDGVGSVNDHEDLIKSWDKFTQTANLLIMILVIFAVILAVVVLYSLGLLGFTEVERDMATLKVLGFQLKDLRKLFITQYLGISLVGFLIGIPTGYYVLESIRSNSDTLYYPVDYSPTTIIISFVITIIVSAIVNMLLANKLKNIDMVEALKKERE</sequence>
<dbReference type="KEGG" id="mmil:sm9_0136"/>
<keyword evidence="4 6" id="KW-1133">Transmembrane helix</keyword>
<dbReference type="PANTHER" id="PTHR30287:SF1">
    <property type="entry name" value="INNER MEMBRANE PROTEIN"/>
    <property type="match status" value="1"/>
</dbReference>
<dbReference type="Pfam" id="PF02687">
    <property type="entry name" value="FtsX"/>
    <property type="match status" value="2"/>
</dbReference>
<keyword evidence="3 6" id="KW-0812">Transmembrane</keyword>
<feature type="transmembrane region" description="Helical" evidence="6">
    <location>
        <begin position="257"/>
        <end position="277"/>
    </location>
</feature>
<feature type="domain" description="ABC3 transporter permease C-terminal" evidence="7">
    <location>
        <begin position="262"/>
        <end position="382"/>
    </location>
</feature>
<dbReference type="RefSeq" id="WP_058738308.1">
    <property type="nucleotide sequence ID" value="NZ_CP011266.1"/>
</dbReference>
<feature type="transmembrane region" description="Helical" evidence="6">
    <location>
        <begin position="726"/>
        <end position="745"/>
    </location>
</feature>
<evidence type="ECO:0000259" key="7">
    <source>
        <dbReference type="Pfam" id="PF02687"/>
    </source>
</evidence>
<reference evidence="8 9" key="1">
    <citation type="submission" date="2015-04" db="EMBL/GenBank/DDBJ databases">
        <title>The complete genome sequence of the rumen methanogen Methanobrevibacter millerae SM9.</title>
        <authorList>
            <person name="Leahy S.C."/>
            <person name="Kelly W.J."/>
            <person name="Pacheco D.M."/>
            <person name="Li D."/>
            <person name="Altermann E."/>
            <person name="Attwood G.T."/>
        </authorList>
    </citation>
    <scope>NUCLEOTIDE SEQUENCE [LARGE SCALE GENOMIC DNA]</scope>
    <source>
        <strain evidence="8 9">SM9</strain>
    </source>
</reference>
<feature type="domain" description="ABC3 transporter permease C-terminal" evidence="7">
    <location>
        <begin position="637"/>
        <end position="752"/>
    </location>
</feature>
<keyword evidence="5 6" id="KW-0472">Membrane</keyword>
<keyword evidence="9" id="KW-1185">Reference proteome</keyword>
<keyword evidence="2" id="KW-1003">Cell membrane</keyword>
<evidence type="ECO:0000313" key="8">
    <source>
        <dbReference type="EMBL" id="ALT67945.1"/>
    </source>
</evidence>
<name>A0A0U3DNF4_9EURY</name>
<dbReference type="PATRIC" id="fig|230361.4.peg.137"/>